<evidence type="ECO:0000313" key="3">
    <source>
        <dbReference type="Proteomes" id="UP001249851"/>
    </source>
</evidence>
<evidence type="ECO:0000313" key="2">
    <source>
        <dbReference type="EMBL" id="KAK2552618.1"/>
    </source>
</evidence>
<gene>
    <name evidence="2" type="ORF">P5673_026278</name>
</gene>
<accession>A0AAD9UWK4</accession>
<sequence length="118" mass="13250">MSYMDILSRMESSSCEEIPSSQNPRRSSPAENSNDRTITSKLNNGYCADENDNEALRSQVTEPEEDSTRRLDSSGNRLTIPASVLFREPELGLIRHLIQTEIRHLTSQGHAALHPVKL</sequence>
<keyword evidence="3" id="KW-1185">Reference proteome</keyword>
<organism evidence="2 3">
    <name type="scientific">Acropora cervicornis</name>
    <name type="common">Staghorn coral</name>
    <dbReference type="NCBI Taxonomy" id="6130"/>
    <lineage>
        <taxon>Eukaryota</taxon>
        <taxon>Metazoa</taxon>
        <taxon>Cnidaria</taxon>
        <taxon>Anthozoa</taxon>
        <taxon>Hexacorallia</taxon>
        <taxon>Scleractinia</taxon>
        <taxon>Astrocoeniina</taxon>
        <taxon>Acroporidae</taxon>
        <taxon>Acropora</taxon>
    </lineage>
</organism>
<name>A0AAD9UWK4_ACRCE</name>
<reference evidence="2" key="2">
    <citation type="journal article" date="2023" name="Science">
        <title>Genomic signatures of disease resistance in endangered staghorn corals.</title>
        <authorList>
            <person name="Vollmer S.V."/>
            <person name="Selwyn J.D."/>
            <person name="Despard B.A."/>
            <person name="Roesel C.L."/>
        </authorList>
    </citation>
    <scope>NUCLEOTIDE SEQUENCE</scope>
    <source>
        <strain evidence="2">K2</strain>
    </source>
</reference>
<comment type="caution">
    <text evidence="2">The sequence shown here is derived from an EMBL/GenBank/DDBJ whole genome shotgun (WGS) entry which is preliminary data.</text>
</comment>
<evidence type="ECO:0000256" key="1">
    <source>
        <dbReference type="SAM" id="MobiDB-lite"/>
    </source>
</evidence>
<feature type="compositionally biased region" description="Polar residues" evidence="1">
    <location>
        <begin position="10"/>
        <end position="43"/>
    </location>
</feature>
<dbReference type="AlphaFoldDB" id="A0AAD9UWK4"/>
<dbReference type="Proteomes" id="UP001249851">
    <property type="component" value="Unassembled WGS sequence"/>
</dbReference>
<protein>
    <submittedName>
        <fullName evidence="2">Uncharacterized protein</fullName>
    </submittedName>
</protein>
<proteinExistence type="predicted"/>
<reference evidence="2" key="1">
    <citation type="journal article" date="2023" name="G3 (Bethesda)">
        <title>Whole genome assembly and annotation of the endangered Caribbean coral Acropora cervicornis.</title>
        <authorList>
            <person name="Selwyn J.D."/>
            <person name="Vollmer S.V."/>
        </authorList>
    </citation>
    <scope>NUCLEOTIDE SEQUENCE</scope>
    <source>
        <strain evidence="2">K2</strain>
    </source>
</reference>
<feature type="region of interest" description="Disordered" evidence="1">
    <location>
        <begin position="1"/>
        <end position="75"/>
    </location>
</feature>
<dbReference type="EMBL" id="JARQWQ010000085">
    <property type="protein sequence ID" value="KAK2552618.1"/>
    <property type="molecule type" value="Genomic_DNA"/>
</dbReference>